<keyword evidence="1" id="KW-1133">Transmembrane helix</keyword>
<dbReference type="Proteomes" id="UP001589627">
    <property type="component" value="Unassembled WGS sequence"/>
</dbReference>
<accession>A0ABV5YJ77</accession>
<gene>
    <name evidence="2" type="ORF">ACFFNX_23240</name>
</gene>
<keyword evidence="1" id="KW-0812">Transmembrane</keyword>
<evidence type="ECO:0000313" key="3">
    <source>
        <dbReference type="Proteomes" id="UP001589627"/>
    </source>
</evidence>
<reference evidence="2 3" key="1">
    <citation type="submission" date="2024-09" db="EMBL/GenBank/DDBJ databases">
        <authorList>
            <person name="Sun Q."/>
            <person name="Mori K."/>
        </authorList>
    </citation>
    <scope>NUCLEOTIDE SEQUENCE [LARGE SCALE GENOMIC DNA]</scope>
    <source>
        <strain evidence="2 3">TBRC 0563</strain>
    </source>
</reference>
<evidence type="ECO:0000313" key="2">
    <source>
        <dbReference type="EMBL" id="MFB9835101.1"/>
    </source>
</evidence>
<comment type="caution">
    <text evidence="2">The sequence shown here is derived from an EMBL/GenBank/DDBJ whole genome shotgun (WGS) entry which is preliminary data.</text>
</comment>
<protein>
    <submittedName>
        <fullName evidence="2">Uncharacterized protein</fullName>
    </submittedName>
</protein>
<keyword evidence="3" id="KW-1185">Reference proteome</keyword>
<keyword evidence="1" id="KW-0472">Membrane</keyword>
<organism evidence="2 3">
    <name type="scientific">Actinoallomurus acaciae</name>
    <dbReference type="NCBI Taxonomy" id="502577"/>
    <lineage>
        <taxon>Bacteria</taxon>
        <taxon>Bacillati</taxon>
        <taxon>Actinomycetota</taxon>
        <taxon>Actinomycetes</taxon>
        <taxon>Streptosporangiales</taxon>
        <taxon>Thermomonosporaceae</taxon>
        <taxon>Actinoallomurus</taxon>
    </lineage>
</organism>
<dbReference type="EMBL" id="JBHLZP010000178">
    <property type="protein sequence ID" value="MFB9835101.1"/>
    <property type="molecule type" value="Genomic_DNA"/>
</dbReference>
<evidence type="ECO:0000256" key="1">
    <source>
        <dbReference type="SAM" id="Phobius"/>
    </source>
</evidence>
<dbReference type="RefSeq" id="WP_378205949.1">
    <property type="nucleotide sequence ID" value="NZ_JBHLZP010000178.1"/>
</dbReference>
<proteinExistence type="predicted"/>
<name>A0ABV5YJ77_9ACTN</name>
<sequence length="53" mass="6021">MERVAKRQAKLGPMKEGKVFEHGPAKFLFIFVLGFVIITHLVILVVMMRSGLH</sequence>
<feature type="transmembrane region" description="Helical" evidence="1">
    <location>
        <begin position="27"/>
        <end position="47"/>
    </location>
</feature>